<dbReference type="GO" id="GO:0016791">
    <property type="term" value="F:phosphatase activity"/>
    <property type="evidence" value="ECO:0007669"/>
    <property type="project" value="TreeGrafter"/>
</dbReference>
<evidence type="ECO:0000256" key="2">
    <source>
        <dbReference type="ARBA" id="ARBA00023235"/>
    </source>
</evidence>
<evidence type="ECO:0000256" key="4">
    <source>
        <dbReference type="PIRSR" id="PIRSR613078-2"/>
    </source>
</evidence>
<dbReference type="PANTHER" id="PTHR48100:SF1">
    <property type="entry name" value="HISTIDINE PHOSPHATASE FAMILY PROTEIN-RELATED"/>
    <property type="match status" value="1"/>
</dbReference>
<gene>
    <name evidence="5" type="ORF">GB864_07715</name>
</gene>
<evidence type="ECO:0000313" key="5">
    <source>
        <dbReference type="EMBL" id="MWB98433.1"/>
    </source>
</evidence>
<keyword evidence="6" id="KW-1185">Reference proteome</keyword>
<dbReference type="InterPro" id="IPR013078">
    <property type="entry name" value="His_Pase_superF_clade-1"/>
</dbReference>
<feature type="binding site" evidence="4">
    <location>
        <begin position="25"/>
        <end position="32"/>
    </location>
    <ligand>
        <name>substrate</name>
    </ligand>
</feature>
<dbReference type="InterPro" id="IPR050275">
    <property type="entry name" value="PGM_Phosphatase"/>
</dbReference>
<keyword evidence="1" id="KW-0324">Glycolysis</keyword>
<protein>
    <submittedName>
        <fullName evidence="5">Histidine phosphatase family protein</fullName>
    </submittedName>
</protein>
<dbReference type="RefSeq" id="WP_160423771.1">
    <property type="nucleotide sequence ID" value="NZ_WSTA01000026.1"/>
</dbReference>
<dbReference type="PROSITE" id="PS00175">
    <property type="entry name" value="PG_MUTASE"/>
    <property type="match status" value="1"/>
</dbReference>
<dbReference type="EMBL" id="WSTA01000026">
    <property type="protein sequence ID" value="MWB98433.1"/>
    <property type="molecule type" value="Genomic_DNA"/>
</dbReference>
<dbReference type="InterPro" id="IPR001345">
    <property type="entry name" value="PG/BPGM_mutase_AS"/>
</dbReference>
<dbReference type="SMART" id="SM00855">
    <property type="entry name" value="PGAM"/>
    <property type="match status" value="1"/>
</dbReference>
<proteinExistence type="predicted"/>
<dbReference type="CDD" id="cd07067">
    <property type="entry name" value="HP_PGM_like"/>
    <property type="match status" value="1"/>
</dbReference>
<keyword evidence="2" id="KW-0413">Isomerase</keyword>
<name>A0A6I4NW03_9MICO</name>
<dbReference type="GO" id="GO:0005737">
    <property type="term" value="C:cytoplasm"/>
    <property type="evidence" value="ECO:0007669"/>
    <property type="project" value="TreeGrafter"/>
</dbReference>
<feature type="active site" description="Proton donor/acceptor" evidence="3">
    <location>
        <position position="99"/>
    </location>
</feature>
<dbReference type="InterPro" id="IPR029033">
    <property type="entry name" value="His_PPase_superfam"/>
</dbReference>
<dbReference type="AlphaFoldDB" id="A0A6I4NW03"/>
<dbReference type="Gene3D" id="3.40.50.1240">
    <property type="entry name" value="Phosphoglycerate mutase-like"/>
    <property type="match status" value="1"/>
</dbReference>
<evidence type="ECO:0000256" key="3">
    <source>
        <dbReference type="PIRSR" id="PIRSR613078-1"/>
    </source>
</evidence>
<dbReference type="Pfam" id="PF00300">
    <property type="entry name" value="His_Phos_1"/>
    <property type="match status" value="1"/>
</dbReference>
<comment type="caution">
    <text evidence="5">The sequence shown here is derived from an EMBL/GenBank/DDBJ whole genome shotgun (WGS) entry which is preliminary data.</text>
</comment>
<sequence>MSAGSTRPVSPEPVGVGVTEIALVRHGETEWNRTGRIQGRTDIPLNETGRAQARAAAATLGGAWAASYSSSLGRAEETARIISDALGVGFAGTDQALVERAHGEVEGLRAPDRLARFPHGAPVPGYESDAEVVERALPALRRIASRHAGDRVVVVAHGGVIGALLRSLTGGAVPAPGQYAGNASVQTLHVHDDGAIRLVEAQLASRV</sequence>
<dbReference type="PANTHER" id="PTHR48100">
    <property type="entry name" value="BROAD-SPECIFICITY PHOSPHATASE YOR283W-RELATED"/>
    <property type="match status" value="1"/>
</dbReference>
<evidence type="ECO:0000313" key="6">
    <source>
        <dbReference type="Proteomes" id="UP000438182"/>
    </source>
</evidence>
<reference evidence="5 6" key="1">
    <citation type="submission" date="2019-12" db="EMBL/GenBank/DDBJ databases">
        <authorList>
            <person name="Kim Y.S."/>
        </authorList>
    </citation>
    <scope>NUCLEOTIDE SEQUENCE [LARGE SCALE GENOMIC DNA]</scope>
    <source>
        <strain evidence="5 6">MMS17-SY077</strain>
    </source>
</reference>
<dbReference type="Proteomes" id="UP000438182">
    <property type="component" value="Unassembled WGS sequence"/>
</dbReference>
<feature type="active site" description="Tele-phosphohistidine intermediate" evidence="3">
    <location>
        <position position="26"/>
    </location>
</feature>
<evidence type="ECO:0000256" key="1">
    <source>
        <dbReference type="ARBA" id="ARBA00023152"/>
    </source>
</evidence>
<dbReference type="SUPFAM" id="SSF53254">
    <property type="entry name" value="Phosphoglycerate mutase-like"/>
    <property type="match status" value="1"/>
</dbReference>
<accession>A0A6I4NW03</accession>
<feature type="binding site" evidence="4">
    <location>
        <position position="74"/>
    </location>
    <ligand>
        <name>substrate</name>
    </ligand>
</feature>
<organism evidence="5 6">
    <name type="scientific">Agromyces seonyuensis</name>
    <dbReference type="NCBI Taxonomy" id="2662446"/>
    <lineage>
        <taxon>Bacteria</taxon>
        <taxon>Bacillati</taxon>
        <taxon>Actinomycetota</taxon>
        <taxon>Actinomycetes</taxon>
        <taxon>Micrococcales</taxon>
        <taxon>Microbacteriaceae</taxon>
        <taxon>Agromyces</taxon>
    </lineage>
</organism>